<feature type="compositionally biased region" description="Basic and acidic residues" evidence="1">
    <location>
        <begin position="159"/>
        <end position="184"/>
    </location>
</feature>
<keyword evidence="2" id="KW-0812">Transmembrane</keyword>
<evidence type="ECO:0000313" key="5">
    <source>
        <dbReference type="WBParaSite" id="HPLM_0000953401-mRNA-1"/>
    </source>
</evidence>
<evidence type="ECO:0000256" key="2">
    <source>
        <dbReference type="SAM" id="Phobius"/>
    </source>
</evidence>
<feature type="compositionally biased region" description="Basic and acidic residues" evidence="1">
    <location>
        <begin position="202"/>
        <end position="216"/>
    </location>
</feature>
<feature type="compositionally biased region" description="Basic residues" evidence="1">
    <location>
        <begin position="87"/>
        <end position="104"/>
    </location>
</feature>
<proteinExistence type="predicted"/>
<dbReference type="WBParaSite" id="HPLM_0000953401-mRNA-1">
    <property type="protein sequence ID" value="HPLM_0000953401-mRNA-1"/>
    <property type="gene ID" value="HPLM_0000953401"/>
</dbReference>
<evidence type="ECO:0000313" key="3">
    <source>
        <dbReference type="EMBL" id="VDO37740.1"/>
    </source>
</evidence>
<dbReference type="Proteomes" id="UP000268014">
    <property type="component" value="Unassembled WGS sequence"/>
</dbReference>
<dbReference type="OrthoDB" id="5872774at2759"/>
<protein>
    <submittedName>
        <fullName evidence="5">DUF4408 domain-containing protein</fullName>
    </submittedName>
</protein>
<reference evidence="3 4" key="2">
    <citation type="submission" date="2018-11" db="EMBL/GenBank/DDBJ databases">
        <authorList>
            <consortium name="Pathogen Informatics"/>
        </authorList>
    </citation>
    <scope>NUCLEOTIDE SEQUENCE [LARGE SCALE GENOMIC DNA]</scope>
    <source>
        <strain evidence="3 4">MHpl1</strain>
    </source>
</reference>
<evidence type="ECO:0000313" key="4">
    <source>
        <dbReference type="Proteomes" id="UP000268014"/>
    </source>
</evidence>
<evidence type="ECO:0000256" key="1">
    <source>
        <dbReference type="SAM" id="MobiDB-lite"/>
    </source>
</evidence>
<keyword evidence="4" id="KW-1185">Reference proteome</keyword>
<feature type="region of interest" description="Disordered" evidence="1">
    <location>
        <begin position="46"/>
        <end position="113"/>
    </location>
</feature>
<reference evidence="5" key="1">
    <citation type="submission" date="2017-02" db="UniProtKB">
        <authorList>
            <consortium name="WormBaseParasite"/>
        </authorList>
    </citation>
    <scope>IDENTIFICATION</scope>
</reference>
<dbReference type="OMA" id="DDIMSDW"/>
<gene>
    <name evidence="3" type="ORF">HPLM_LOCUS9526</name>
</gene>
<feature type="transmembrane region" description="Helical" evidence="2">
    <location>
        <begin position="6"/>
        <end position="25"/>
    </location>
</feature>
<name>A0A0N4WFM7_HAEPC</name>
<feature type="region of interest" description="Disordered" evidence="1">
    <location>
        <begin position="159"/>
        <end position="226"/>
    </location>
</feature>
<dbReference type="AlphaFoldDB" id="A0A0N4WFM7"/>
<keyword evidence="2" id="KW-0472">Membrane</keyword>
<feature type="compositionally biased region" description="Low complexity" evidence="1">
    <location>
        <begin position="66"/>
        <end position="86"/>
    </location>
</feature>
<organism evidence="5">
    <name type="scientific">Haemonchus placei</name>
    <name type="common">Barber's pole worm</name>
    <dbReference type="NCBI Taxonomy" id="6290"/>
    <lineage>
        <taxon>Eukaryota</taxon>
        <taxon>Metazoa</taxon>
        <taxon>Ecdysozoa</taxon>
        <taxon>Nematoda</taxon>
        <taxon>Chromadorea</taxon>
        <taxon>Rhabditida</taxon>
        <taxon>Rhabditina</taxon>
        <taxon>Rhabditomorpha</taxon>
        <taxon>Strongyloidea</taxon>
        <taxon>Trichostrongylidae</taxon>
        <taxon>Haemonchus</taxon>
    </lineage>
</organism>
<sequence>MLLGYSSSNIYLVVNVIATLLTIIWNSTACGSSGKGDQLAVEDFLKSPEKSSKGSISNESNRKRTSSSSKSKSGKQGPKSSYQGPGPRRKSSGRPRMPRAKRPTLSRSDALDLFPKVARATPDQGTPMNKLQRIALGAKKDKDAYPTFDDIRSDWDDEKEKIKPKQVELGDKEKKIAMGAKKDTSAYPTMDDIMSDWDTNEDGEKQKKKKDTESRAKSWVGPKKKR</sequence>
<dbReference type="EMBL" id="UZAF01017082">
    <property type="protein sequence ID" value="VDO37740.1"/>
    <property type="molecule type" value="Genomic_DNA"/>
</dbReference>
<accession>A0A0N4WFM7</accession>
<keyword evidence="2" id="KW-1133">Transmembrane helix</keyword>